<dbReference type="Proteomes" id="UP000593567">
    <property type="component" value="Unassembled WGS sequence"/>
</dbReference>
<proteinExistence type="predicted"/>
<protein>
    <submittedName>
        <fullName evidence="1">Uncharacterized protein</fullName>
    </submittedName>
</protein>
<gene>
    <name evidence="1" type="ORF">EB796_009971</name>
</gene>
<dbReference type="AlphaFoldDB" id="A0A7J7K180"/>
<comment type="caution">
    <text evidence="1">The sequence shown here is derived from an EMBL/GenBank/DDBJ whole genome shotgun (WGS) entry which is preliminary data.</text>
</comment>
<dbReference type="EMBL" id="VXIV02001574">
    <property type="protein sequence ID" value="KAF6031721.1"/>
    <property type="molecule type" value="Genomic_DNA"/>
</dbReference>
<reference evidence="1" key="1">
    <citation type="submission" date="2020-06" db="EMBL/GenBank/DDBJ databases">
        <title>Draft genome of Bugula neritina, a colonial animal packing powerful symbionts and potential medicines.</title>
        <authorList>
            <person name="Rayko M."/>
        </authorList>
    </citation>
    <scope>NUCLEOTIDE SEQUENCE [LARGE SCALE GENOMIC DNA]</scope>
    <source>
        <strain evidence="1">Kwan_BN1</strain>
    </source>
</reference>
<keyword evidence="2" id="KW-1185">Reference proteome</keyword>
<name>A0A7J7K180_BUGNE</name>
<organism evidence="1 2">
    <name type="scientific">Bugula neritina</name>
    <name type="common">Brown bryozoan</name>
    <name type="synonym">Sertularia neritina</name>
    <dbReference type="NCBI Taxonomy" id="10212"/>
    <lineage>
        <taxon>Eukaryota</taxon>
        <taxon>Metazoa</taxon>
        <taxon>Spiralia</taxon>
        <taxon>Lophotrochozoa</taxon>
        <taxon>Bryozoa</taxon>
        <taxon>Gymnolaemata</taxon>
        <taxon>Cheilostomatida</taxon>
        <taxon>Flustrina</taxon>
        <taxon>Buguloidea</taxon>
        <taxon>Bugulidae</taxon>
        <taxon>Bugula</taxon>
    </lineage>
</organism>
<accession>A0A7J7K180</accession>
<evidence type="ECO:0000313" key="1">
    <source>
        <dbReference type="EMBL" id="KAF6031721.1"/>
    </source>
</evidence>
<evidence type="ECO:0000313" key="2">
    <source>
        <dbReference type="Proteomes" id="UP000593567"/>
    </source>
</evidence>
<sequence>MDCISLQNRRNSVTEGRISLEMELLELRRRNARMSLMLKGSGSSHTPLIDSFIQIQNNIYSDYRKIQVFFTIC</sequence>